<keyword evidence="4" id="KW-1185">Reference proteome</keyword>
<organism evidence="3 4">
    <name type="scientific">Calocera viscosa (strain TUFC12733)</name>
    <dbReference type="NCBI Taxonomy" id="1330018"/>
    <lineage>
        <taxon>Eukaryota</taxon>
        <taxon>Fungi</taxon>
        <taxon>Dikarya</taxon>
        <taxon>Basidiomycota</taxon>
        <taxon>Agaricomycotina</taxon>
        <taxon>Dacrymycetes</taxon>
        <taxon>Dacrymycetales</taxon>
        <taxon>Dacrymycetaceae</taxon>
        <taxon>Calocera</taxon>
    </lineage>
</organism>
<evidence type="ECO:0000256" key="2">
    <source>
        <dbReference type="SAM" id="SignalP"/>
    </source>
</evidence>
<feature type="signal peptide" evidence="2">
    <location>
        <begin position="1"/>
        <end position="17"/>
    </location>
</feature>
<evidence type="ECO:0000313" key="3">
    <source>
        <dbReference type="EMBL" id="KZO94526.1"/>
    </source>
</evidence>
<dbReference type="EMBL" id="KV417294">
    <property type="protein sequence ID" value="KZO94526.1"/>
    <property type="molecule type" value="Genomic_DNA"/>
</dbReference>
<protein>
    <recommendedName>
        <fullName evidence="5">Secreted protein</fullName>
    </recommendedName>
</protein>
<name>A0A167KDC0_CALVF</name>
<keyword evidence="2" id="KW-0732">Signal</keyword>
<evidence type="ECO:0000256" key="1">
    <source>
        <dbReference type="SAM" id="MobiDB-lite"/>
    </source>
</evidence>
<evidence type="ECO:0000313" key="4">
    <source>
        <dbReference type="Proteomes" id="UP000076738"/>
    </source>
</evidence>
<dbReference type="AlphaFoldDB" id="A0A167KDC0"/>
<dbReference type="Proteomes" id="UP000076738">
    <property type="component" value="Unassembled WGS sequence"/>
</dbReference>
<proteinExistence type="predicted"/>
<feature type="region of interest" description="Disordered" evidence="1">
    <location>
        <begin position="77"/>
        <end position="96"/>
    </location>
</feature>
<feature type="chain" id="PRO_5007889315" description="Secreted protein" evidence="2">
    <location>
        <begin position="18"/>
        <end position="96"/>
    </location>
</feature>
<reference evidence="3 4" key="1">
    <citation type="journal article" date="2016" name="Mol. Biol. Evol.">
        <title>Comparative Genomics of Early-Diverging Mushroom-Forming Fungi Provides Insights into the Origins of Lignocellulose Decay Capabilities.</title>
        <authorList>
            <person name="Nagy L.G."/>
            <person name="Riley R."/>
            <person name="Tritt A."/>
            <person name="Adam C."/>
            <person name="Daum C."/>
            <person name="Floudas D."/>
            <person name="Sun H."/>
            <person name="Yadav J.S."/>
            <person name="Pangilinan J."/>
            <person name="Larsson K.H."/>
            <person name="Matsuura K."/>
            <person name="Barry K."/>
            <person name="Labutti K."/>
            <person name="Kuo R."/>
            <person name="Ohm R.A."/>
            <person name="Bhattacharya S.S."/>
            <person name="Shirouzu T."/>
            <person name="Yoshinaga Y."/>
            <person name="Martin F.M."/>
            <person name="Grigoriev I.V."/>
            <person name="Hibbett D.S."/>
        </authorList>
    </citation>
    <scope>NUCLEOTIDE SEQUENCE [LARGE SCALE GENOMIC DNA]</scope>
    <source>
        <strain evidence="3 4">TUFC12733</strain>
    </source>
</reference>
<gene>
    <name evidence="3" type="ORF">CALVIDRAFT_205221</name>
</gene>
<accession>A0A167KDC0</accession>
<evidence type="ECO:0008006" key="5">
    <source>
        <dbReference type="Google" id="ProtNLM"/>
    </source>
</evidence>
<sequence length="96" mass="10245">MLGYLVALVCAPMAASAAKPSVRPSSQLHTQQCPNILCGTPRALVNLFHGRRCFPETLARRFHPEVCGRGATASAPLLAASRPRDPPGPRTRILCA</sequence>